<evidence type="ECO:0000313" key="1">
    <source>
        <dbReference type="EMBL" id="GGE00620.1"/>
    </source>
</evidence>
<keyword evidence="2" id="KW-1185">Reference proteome</keyword>
<reference evidence="1" key="2">
    <citation type="submission" date="2020-09" db="EMBL/GenBank/DDBJ databases">
        <authorList>
            <person name="Sun Q."/>
            <person name="Zhou Y."/>
        </authorList>
    </citation>
    <scope>NUCLEOTIDE SEQUENCE</scope>
    <source>
        <strain evidence="1">CGMCC 1.15367</strain>
    </source>
</reference>
<dbReference type="EMBL" id="BMIQ01000002">
    <property type="protein sequence ID" value="GGE00620.1"/>
    <property type="molecule type" value="Genomic_DNA"/>
</dbReference>
<dbReference type="Proteomes" id="UP000644699">
    <property type="component" value="Unassembled WGS sequence"/>
</dbReference>
<accession>A0A916ZK82</accession>
<comment type="caution">
    <text evidence="1">The sequence shown here is derived from an EMBL/GenBank/DDBJ whole genome shotgun (WGS) entry which is preliminary data.</text>
</comment>
<gene>
    <name evidence="1" type="ORF">GCM10011390_19300</name>
</gene>
<name>A0A916ZK82_9HYPH</name>
<organism evidence="1 2">
    <name type="scientific">Aureimonas endophytica</name>
    <dbReference type="NCBI Taxonomy" id="2027858"/>
    <lineage>
        <taxon>Bacteria</taxon>
        <taxon>Pseudomonadati</taxon>
        <taxon>Pseudomonadota</taxon>
        <taxon>Alphaproteobacteria</taxon>
        <taxon>Hyphomicrobiales</taxon>
        <taxon>Aurantimonadaceae</taxon>
        <taxon>Aureimonas</taxon>
    </lineage>
</organism>
<reference evidence="1" key="1">
    <citation type="journal article" date="2014" name="Int. J. Syst. Evol. Microbiol.">
        <title>Complete genome sequence of Corynebacterium casei LMG S-19264T (=DSM 44701T), isolated from a smear-ripened cheese.</title>
        <authorList>
            <consortium name="US DOE Joint Genome Institute (JGI-PGF)"/>
            <person name="Walter F."/>
            <person name="Albersmeier A."/>
            <person name="Kalinowski J."/>
            <person name="Ruckert C."/>
        </authorList>
    </citation>
    <scope>NUCLEOTIDE SEQUENCE</scope>
    <source>
        <strain evidence="1">CGMCC 1.15367</strain>
    </source>
</reference>
<proteinExistence type="predicted"/>
<sequence>MRGADTMVIAFPPDVAARLRSIEETEGVPDLEIVHLAVSVFSMLDADERHRLGQCALGMLVERHRRSRS</sequence>
<evidence type="ECO:0000313" key="2">
    <source>
        <dbReference type="Proteomes" id="UP000644699"/>
    </source>
</evidence>
<dbReference type="AlphaFoldDB" id="A0A916ZK82"/>
<protein>
    <submittedName>
        <fullName evidence="1">Uncharacterized protein</fullName>
    </submittedName>
</protein>